<keyword evidence="4" id="KW-1185">Reference proteome</keyword>
<keyword evidence="1" id="KW-0479">Metal-binding</keyword>
<reference evidence="3 4" key="1">
    <citation type="submission" date="2019-07" db="EMBL/GenBank/DDBJ databases">
        <authorList>
            <person name="Friedrich A."/>
            <person name="Schacherer J."/>
        </authorList>
    </citation>
    <scope>NUCLEOTIDE SEQUENCE [LARGE SCALE GENOMIC DNA]</scope>
</reference>
<evidence type="ECO:0000256" key="1">
    <source>
        <dbReference type="PROSITE-ProRule" id="PRU00042"/>
    </source>
</evidence>
<dbReference type="Pfam" id="PF00096">
    <property type="entry name" value="zf-C2H2"/>
    <property type="match status" value="2"/>
</dbReference>
<dbReference type="PROSITE" id="PS50157">
    <property type="entry name" value="ZINC_FINGER_C2H2_2"/>
    <property type="match status" value="1"/>
</dbReference>
<dbReference type="SUPFAM" id="SSF57667">
    <property type="entry name" value="beta-beta-alpha zinc fingers"/>
    <property type="match status" value="1"/>
</dbReference>
<sequence length="374" mass="43430">MIYPMNYFMAKHCQQKSNLNKEERGQMDAFNASNSSPIYMPFNTYTEIYSPLPFQFQANQIQRKYEPENIYFSSKRAKFNKAAYSNIYIPSKPDLNFVHPVPAYLGKNIPISIINHELAINFASSSQQGISQIENEEKFALKRPTYQNQSTKTIPLRSGQPFFENYVPLNFNHSFECDDAQEILPSVINPIINTPTECYFPYDRRFVQVLSTKISEQRGKMKKSQMDTPQRINACYSPAYSGVSVYDKRERMHTYDIPIYSKVFTCPTCHTRFNRKSDYLRHIREQHRNPKKKFVCAGKLYNGARWGCGKRFSRKDQLKRHLHSRKAQLKCLKNIPFGKCAFVSGMKIIKNSSVFTFTPIVLGPPPMKALLPQP</sequence>
<accession>A0A7D9GZV2</accession>
<gene>
    <name evidence="3" type="ORF">DEBR0S3_08768G</name>
</gene>
<dbReference type="Gene3D" id="3.30.160.60">
    <property type="entry name" value="Classic Zinc Finger"/>
    <property type="match status" value="1"/>
</dbReference>
<dbReference type="Proteomes" id="UP000478008">
    <property type="component" value="Unassembled WGS sequence"/>
</dbReference>
<evidence type="ECO:0000259" key="2">
    <source>
        <dbReference type="PROSITE" id="PS50157"/>
    </source>
</evidence>
<dbReference type="GO" id="GO:0008270">
    <property type="term" value="F:zinc ion binding"/>
    <property type="evidence" value="ECO:0007669"/>
    <property type="project" value="UniProtKB-KW"/>
</dbReference>
<dbReference type="EMBL" id="CABFWN010000003">
    <property type="protein sequence ID" value="VUG18361.1"/>
    <property type="molecule type" value="Genomic_DNA"/>
</dbReference>
<keyword evidence="1" id="KW-0862">Zinc</keyword>
<dbReference type="PROSITE" id="PS00028">
    <property type="entry name" value="ZINC_FINGER_C2H2_1"/>
    <property type="match status" value="1"/>
</dbReference>
<dbReference type="AlphaFoldDB" id="A0A7D9GZV2"/>
<proteinExistence type="predicted"/>
<name>A0A7D9GZV2_DEKBR</name>
<evidence type="ECO:0000313" key="3">
    <source>
        <dbReference type="EMBL" id="VUG18361.1"/>
    </source>
</evidence>
<dbReference type="InterPro" id="IPR036236">
    <property type="entry name" value="Znf_C2H2_sf"/>
</dbReference>
<protein>
    <submittedName>
        <fullName evidence="3">DEBR0S3_08768g1_1</fullName>
    </submittedName>
</protein>
<feature type="domain" description="C2H2-type" evidence="2">
    <location>
        <begin position="264"/>
        <end position="292"/>
    </location>
</feature>
<keyword evidence="1" id="KW-0863">Zinc-finger</keyword>
<evidence type="ECO:0000313" key="4">
    <source>
        <dbReference type="Proteomes" id="UP000478008"/>
    </source>
</evidence>
<dbReference type="InterPro" id="IPR013087">
    <property type="entry name" value="Znf_C2H2_type"/>
</dbReference>
<dbReference type="SMART" id="SM00355">
    <property type="entry name" value="ZnF_C2H2"/>
    <property type="match status" value="1"/>
</dbReference>
<organism evidence="3 4">
    <name type="scientific">Dekkera bruxellensis</name>
    <name type="common">Brettanomyces custersii</name>
    <dbReference type="NCBI Taxonomy" id="5007"/>
    <lineage>
        <taxon>Eukaryota</taxon>
        <taxon>Fungi</taxon>
        <taxon>Dikarya</taxon>
        <taxon>Ascomycota</taxon>
        <taxon>Saccharomycotina</taxon>
        <taxon>Pichiomycetes</taxon>
        <taxon>Pichiales</taxon>
        <taxon>Pichiaceae</taxon>
        <taxon>Brettanomyces</taxon>
    </lineage>
</organism>